<dbReference type="InterPro" id="IPR038078">
    <property type="entry name" value="PhoU-like_sf"/>
</dbReference>
<protein>
    <submittedName>
        <fullName evidence="2">TIGR00153 family protein</fullName>
    </submittedName>
</protein>
<comment type="similarity">
    <text evidence="1">Belongs to the UPF0111 family.</text>
</comment>
<accession>A0A7C0Y3Q0</accession>
<dbReference type="NCBIfam" id="TIGR00153">
    <property type="entry name" value="TIGR00153 family protein"/>
    <property type="match status" value="1"/>
</dbReference>
<dbReference type="InterPro" id="IPR002727">
    <property type="entry name" value="DUF47"/>
</dbReference>
<dbReference type="PANTHER" id="PTHR36536:SF3">
    <property type="entry name" value="UPF0111 PROTEIN HI_1603"/>
    <property type="match status" value="1"/>
</dbReference>
<gene>
    <name evidence="2" type="ORF">ENG63_09970</name>
</gene>
<dbReference type="Pfam" id="PF01865">
    <property type="entry name" value="PhoU_div"/>
    <property type="match status" value="1"/>
</dbReference>
<evidence type="ECO:0000313" key="2">
    <source>
        <dbReference type="EMBL" id="HDD45167.1"/>
    </source>
</evidence>
<comment type="caution">
    <text evidence="2">The sequence shown here is derived from an EMBL/GenBank/DDBJ whole genome shotgun (WGS) entry which is preliminary data.</text>
</comment>
<dbReference type="PANTHER" id="PTHR36536">
    <property type="entry name" value="UPF0111 PROTEIN HI_1603"/>
    <property type="match status" value="1"/>
</dbReference>
<proteinExistence type="inferred from homology"/>
<evidence type="ECO:0000256" key="1">
    <source>
        <dbReference type="ARBA" id="ARBA00008591"/>
    </source>
</evidence>
<dbReference type="Proteomes" id="UP000886289">
    <property type="component" value="Unassembled WGS sequence"/>
</dbReference>
<dbReference type="Gene3D" id="1.20.58.220">
    <property type="entry name" value="Phosphate transport system protein phou homolog 2, domain 2"/>
    <property type="match status" value="1"/>
</dbReference>
<dbReference type="InterPro" id="IPR018445">
    <property type="entry name" value="Put_Phosphate_transp_reg"/>
</dbReference>
<name>A0A7C0Y3Q0_DESA2</name>
<dbReference type="EMBL" id="DRBS01000367">
    <property type="protein sequence ID" value="HDD45167.1"/>
    <property type="molecule type" value="Genomic_DNA"/>
</dbReference>
<reference evidence="2" key="1">
    <citation type="journal article" date="2020" name="mSystems">
        <title>Genome- and Community-Level Interaction Insights into Carbon Utilization and Element Cycling Functions of Hydrothermarchaeota in Hydrothermal Sediment.</title>
        <authorList>
            <person name="Zhou Z."/>
            <person name="Liu Y."/>
            <person name="Xu W."/>
            <person name="Pan J."/>
            <person name="Luo Z.H."/>
            <person name="Li M."/>
        </authorList>
    </citation>
    <scope>NUCLEOTIDE SEQUENCE [LARGE SCALE GENOMIC DNA]</scope>
    <source>
        <strain evidence="2">HyVt-233</strain>
    </source>
</reference>
<sequence>MLKKLFFGGKIEQKVIGKIKKHIGILCSACETFRIALEKQDKNLISNVFELEREGDIVRREIVSDIFVGAFLPFLRPNICKFVEIVDNALDAVEDAAFEYLDLELDGEIRSDCIKIANINFKMCEILSIAFETLLTGEDLREKNLVIRIYEKKIDEIKHDLMRKLREKDIKNFWEGKIISDFITYLANVSDIIEDASDYLQIINVSIR</sequence>
<dbReference type="AlphaFoldDB" id="A0A7C0Y3Q0"/>
<organism evidence="2">
    <name type="scientific">Desulfofervidus auxilii</name>
    <dbReference type="NCBI Taxonomy" id="1621989"/>
    <lineage>
        <taxon>Bacteria</taxon>
        <taxon>Pseudomonadati</taxon>
        <taxon>Thermodesulfobacteriota</taxon>
        <taxon>Candidatus Desulfofervidia</taxon>
        <taxon>Candidatus Desulfofervidales</taxon>
        <taxon>Candidatus Desulfofervidaceae</taxon>
        <taxon>Candidatus Desulfofervidus</taxon>
    </lineage>
</organism>